<feature type="domain" description="ABC transmembrane type-1" evidence="10">
    <location>
        <begin position="41"/>
        <end position="323"/>
    </location>
</feature>
<keyword evidence="12" id="KW-1185">Reference proteome</keyword>
<reference evidence="11 12" key="1">
    <citation type="submission" date="2022-11" db="EMBL/GenBank/DDBJ databases">
        <title>Mycobacterium sp. nov.</title>
        <authorList>
            <person name="Papic B."/>
            <person name="Spicic S."/>
            <person name="Duvnjak S."/>
        </authorList>
    </citation>
    <scope>NUCLEOTIDE SEQUENCE [LARGE SCALE GENOMIC DNA]</scope>
    <source>
        <strain evidence="11 12">CVI_P4</strain>
    </source>
</reference>
<feature type="transmembrane region" description="Helical" evidence="8">
    <location>
        <begin position="77"/>
        <end position="97"/>
    </location>
</feature>
<feature type="domain" description="ABC transporter" evidence="9">
    <location>
        <begin position="355"/>
        <end position="606"/>
    </location>
</feature>
<dbReference type="PROSITE" id="PS50893">
    <property type="entry name" value="ABC_TRANSPORTER_2"/>
    <property type="match status" value="1"/>
</dbReference>
<evidence type="ECO:0000256" key="4">
    <source>
        <dbReference type="ARBA" id="ARBA00022741"/>
    </source>
</evidence>
<dbReference type="InterPro" id="IPR039421">
    <property type="entry name" value="Type_1_exporter"/>
</dbReference>
<organism evidence="11 12">
    <name type="scientific">Mycobacterium pinniadriaticum</name>
    <dbReference type="NCBI Taxonomy" id="2994102"/>
    <lineage>
        <taxon>Bacteria</taxon>
        <taxon>Bacillati</taxon>
        <taxon>Actinomycetota</taxon>
        <taxon>Actinomycetes</taxon>
        <taxon>Mycobacteriales</taxon>
        <taxon>Mycobacteriaceae</taxon>
        <taxon>Mycobacterium</taxon>
    </lineage>
</organism>
<dbReference type="InterPro" id="IPR003593">
    <property type="entry name" value="AAA+_ATPase"/>
</dbReference>
<dbReference type="GO" id="GO:0005524">
    <property type="term" value="F:ATP binding"/>
    <property type="evidence" value="ECO:0007669"/>
    <property type="project" value="UniProtKB-KW"/>
</dbReference>
<feature type="transmembrane region" description="Helical" evidence="8">
    <location>
        <begin position="297"/>
        <end position="320"/>
    </location>
</feature>
<keyword evidence="2" id="KW-0813">Transport</keyword>
<dbReference type="InterPro" id="IPR036640">
    <property type="entry name" value="ABC1_TM_sf"/>
</dbReference>
<dbReference type="InterPro" id="IPR017871">
    <property type="entry name" value="ABC_transporter-like_CS"/>
</dbReference>
<evidence type="ECO:0000256" key="6">
    <source>
        <dbReference type="ARBA" id="ARBA00022989"/>
    </source>
</evidence>
<evidence type="ECO:0000256" key="1">
    <source>
        <dbReference type="ARBA" id="ARBA00004651"/>
    </source>
</evidence>
<evidence type="ECO:0000313" key="12">
    <source>
        <dbReference type="Proteomes" id="UP001300745"/>
    </source>
</evidence>
<evidence type="ECO:0000256" key="5">
    <source>
        <dbReference type="ARBA" id="ARBA00022840"/>
    </source>
</evidence>
<evidence type="ECO:0000256" key="3">
    <source>
        <dbReference type="ARBA" id="ARBA00022692"/>
    </source>
</evidence>
<feature type="transmembrane region" description="Helical" evidence="8">
    <location>
        <begin position="151"/>
        <end position="174"/>
    </location>
</feature>
<keyword evidence="4" id="KW-0547">Nucleotide-binding</keyword>
<comment type="caution">
    <text evidence="11">The sequence shown here is derived from an EMBL/GenBank/DDBJ whole genome shotgun (WGS) entry which is preliminary data.</text>
</comment>
<evidence type="ECO:0000256" key="7">
    <source>
        <dbReference type="ARBA" id="ARBA00023136"/>
    </source>
</evidence>
<evidence type="ECO:0000256" key="2">
    <source>
        <dbReference type="ARBA" id="ARBA00022448"/>
    </source>
</evidence>
<feature type="transmembrane region" description="Helical" evidence="8">
    <location>
        <begin position="180"/>
        <end position="198"/>
    </location>
</feature>
<dbReference type="SUPFAM" id="SSF90123">
    <property type="entry name" value="ABC transporter transmembrane region"/>
    <property type="match status" value="1"/>
</dbReference>
<comment type="subcellular location">
    <subcellularLocation>
        <location evidence="1">Cell membrane</location>
        <topology evidence="1">Multi-pass membrane protein</topology>
    </subcellularLocation>
</comment>
<dbReference type="Gene3D" id="3.40.50.300">
    <property type="entry name" value="P-loop containing nucleotide triphosphate hydrolases"/>
    <property type="match status" value="1"/>
</dbReference>
<gene>
    <name evidence="11" type="ORF">ORI27_25135</name>
</gene>
<dbReference type="Gene3D" id="1.20.1560.10">
    <property type="entry name" value="ABC transporter type 1, transmembrane domain"/>
    <property type="match status" value="1"/>
</dbReference>
<dbReference type="PROSITE" id="PS00211">
    <property type="entry name" value="ABC_TRANSPORTER_1"/>
    <property type="match status" value="1"/>
</dbReference>
<keyword evidence="7 8" id="KW-0472">Membrane</keyword>
<dbReference type="SMART" id="SM00382">
    <property type="entry name" value="AAA"/>
    <property type="match status" value="1"/>
</dbReference>
<dbReference type="InterPro" id="IPR027417">
    <property type="entry name" value="P-loop_NTPase"/>
</dbReference>
<keyword evidence="6 8" id="KW-1133">Transmembrane helix</keyword>
<evidence type="ECO:0000256" key="8">
    <source>
        <dbReference type="SAM" id="Phobius"/>
    </source>
</evidence>
<evidence type="ECO:0000259" key="10">
    <source>
        <dbReference type="PROSITE" id="PS50929"/>
    </source>
</evidence>
<keyword evidence="3 8" id="KW-0812">Transmembrane</keyword>
<dbReference type="Pfam" id="PF00005">
    <property type="entry name" value="ABC_tran"/>
    <property type="match status" value="1"/>
</dbReference>
<dbReference type="EMBL" id="JAPJDO010000030">
    <property type="protein sequence ID" value="MCX2939988.1"/>
    <property type="molecule type" value="Genomic_DNA"/>
</dbReference>
<proteinExistence type="predicted"/>
<evidence type="ECO:0000313" key="11">
    <source>
        <dbReference type="EMBL" id="MCX2939988.1"/>
    </source>
</evidence>
<dbReference type="InterPro" id="IPR003439">
    <property type="entry name" value="ABC_transporter-like_ATP-bd"/>
</dbReference>
<dbReference type="PANTHER" id="PTHR43394">
    <property type="entry name" value="ATP-DEPENDENT PERMEASE MDL1, MITOCHONDRIAL"/>
    <property type="match status" value="1"/>
</dbReference>
<evidence type="ECO:0000259" key="9">
    <source>
        <dbReference type="PROSITE" id="PS50893"/>
    </source>
</evidence>
<sequence>MTSKTPARSDPAIAAPRRSPRAASDLFRLLPYLMPYRARWIAMVSIAVTSLVATVAIPLMTKAVIDGPVRHQDQRGLWLVGTAAIGVGMSEAVLWFIRRWLVARATMGVEADIRKDLYARLQILPMSFHGRWQSGQLLSRIMNDLSTIRRLLSFGLVFLILNVLQITVVTAILLAMYWPLGVVVLVSIVPITLTVLHFEHAFTRLSRQAQDQAGHVATHVEESALGLRAVKSFGREDYVYDRFDEQASTLYDTQIQRVAVSAKFWTLLEAIPNLTLIVVLGFGAYAAGHGLVTLGTLVAFITMMLSLVWPIASLGFLLSMTQESMTAANRIAEIFDAPREITDGPRTVAPRGGRLELVDVGFRFPVTTGNDISSPESDGWALRHVNVTIEPGETLALVGATGSGKSVLASLLPRLYDVTEGEIRIDGTDIRELSLDALRETVATAFEDPTLFSMSVAENLALGRTEDDPATDEELSRAIEIAAAQFVYDLPYGLQTRIGEQGMSLSGGQRQRLSLARAILAAPRILVLDDTLSALDVHTEAEVTTALRQVLAGVTAVVVAHRASTVLLADKVALVDTVDGAGTITHIGTHAELLASVPRYRFLLAADDELDDGCEPRPGWEDDDERRRLEVAYTEAREQRDITRRTVDYAATEGRQR</sequence>
<dbReference type="Pfam" id="PF00664">
    <property type="entry name" value="ABC_membrane"/>
    <property type="match status" value="1"/>
</dbReference>
<feature type="transmembrane region" description="Helical" evidence="8">
    <location>
        <begin position="38"/>
        <end position="57"/>
    </location>
</feature>
<dbReference type="SUPFAM" id="SSF52540">
    <property type="entry name" value="P-loop containing nucleoside triphosphate hydrolases"/>
    <property type="match status" value="1"/>
</dbReference>
<accession>A0ABT3SLC5</accession>
<dbReference type="Proteomes" id="UP001300745">
    <property type="component" value="Unassembled WGS sequence"/>
</dbReference>
<dbReference type="PROSITE" id="PS50929">
    <property type="entry name" value="ABC_TM1F"/>
    <property type="match status" value="1"/>
</dbReference>
<feature type="transmembrane region" description="Helical" evidence="8">
    <location>
        <begin position="264"/>
        <end position="285"/>
    </location>
</feature>
<name>A0ABT3SLC5_9MYCO</name>
<keyword evidence="5 11" id="KW-0067">ATP-binding</keyword>
<dbReference type="PANTHER" id="PTHR43394:SF1">
    <property type="entry name" value="ATP-BINDING CASSETTE SUB-FAMILY B MEMBER 10, MITOCHONDRIAL"/>
    <property type="match status" value="1"/>
</dbReference>
<protein>
    <submittedName>
        <fullName evidence="11">ABC transporter ATP-binding protein</fullName>
    </submittedName>
</protein>
<dbReference type="InterPro" id="IPR011527">
    <property type="entry name" value="ABC1_TM_dom"/>
</dbReference>
<dbReference type="CDD" id="cd18543">
    <property type="entry name" value="ABC_6TM_Rv0194_D1_like"/>
    <property type="match status" value="1"/>
</dbReference>